<proteinExistence type="predicted"/>
<accession>A0ACB7YNR1</accession>
<name>A0ACB7YNR1_9ERIC</name>
<evidence type="ECO:0000313" key="1">
    <source>
        <dbReference type="EMBL" id="KAH7855277.1"/>
    </source>
</evidence>
<gene>
    <name evidence="1" type="ORF">Vadar_023152</name>
</gene>
<protein>
    <submittedName>
        <fullName evidence="1">Uncharacterized protein</fullName>
    </submittedName>
</protein>
<organism evidence="1 2">
    <name type="scientific">Vaccinium darrowii</name>
    <dbReference type="NCBI Taxonomy" id="229202"/>
    <lineage>
        <taxon>Eukaryota</taxon>
        <taxon>Viridiplantae</taxon>
        <taxon>Streptophyta</taxon>
        <taxon>Embryophyta</taxon>
        <taxon>Tracheophyta</taxon>
        <taxon>Spermatophyta</taxon>
        <taxon>Magnoliopsida</taxon>
        <taxon>eudicotyledons</taxon>
        <taxon>Gunneridae</taxon>
        <taxon>Pentapetalae</taxon>
        <taxon>asterids</taxon>
        <taxon>Ericales</taxon>
        <taxon>Ericaceae</taxon>
        <taxon>Vaccinioideae</taxon>
        <taxon>Vaccinieae</taxon>
        <taxon>Vaccinium</taxon>
    </lineage>
</organism>
<dbReference type="EMBL" id="CM037161">
    <property type="protein sequence ID" value="KAH7855277.1"/>
    <property type="molecule type" value="Genomic_DNA"/>
</dbReference>
<keyword evidence="2" id="KW-1185">Reference proteome</keyword>
<reference evidence="1 2" key="1">
    <citation type="journal article" date="2021" name="Hortic Res">
        <title>High-quality reference genome and annotation aids understanding of berry development for evergreen blueberry (Vaccinium darrowii).</title>
        <authorList>
            <person name="Yu J."/>
            <person name="Hulse-Kemp A.M."/>
            <person name="Babiker E."/>
            <person name="Staton M."/>
        </authorList>
    </citation>
    <scope>NUCLEOTIDE SEQUENCE [LARGE SCALE GENOMIC DNA]</scope>
    <source>
        <strain evidence="2">cv. NJ 8807/NJ 8810</strain>
        <tissue evidence="1">Young leaf</tissue>
    </source>
</reference>
<comment type="caution">
    <text evidence="1">The sequence shown here is derived from an EMBL/GenBank/DDBJ whole genome shotgun (WGS) entry which is preliminary data.</text>
</comment>
<dbReference type="Proteomes" id="UP000828048">
    <property type="component" value="Chromosome 11"/>
</dbReference>
<sequence length="1267" mass="143088">MTLHGTYTRVTEQQKEGNPQSAKHRSTLSSTMRHKPLRRALKNNPPEFGSIERLGLCRSLVGPASSPAAVVGPSEYFSDHRRQPVTSAGAPAAVFCCFSAVWCCFSRSVELVDEGEGVTHRYGLVVRGKGIRREVWVSEIELTWLCLMLEDASSGYDKVFSRSYGGFVRRLKVNQLVFEGGFLLRVEVKEKGTVRYVLLPEVCGDGGWVDVSRKFWAFCGWKRSGGLVDGRSFKDVANISGWPVNTVVVEDIGRRRRGCDVEVRVDSTESNMNFLGRCLVGRLEDDSVAKPATLVLQRWISRYWKVSAGVQVSEMGGRSFLFMFPSFEEAQRVLKGKWSFEGRSLDLEWWSPVGNCVKKGDKISEVWIRILGLPLHLWDLDVFRAIGNVCGEFLRVDVETSQKTHFRWARIAVRAVPMEIPMSVKIALGGWIFSLPVWVESGPRVVFQPCLKGIEGGYGGSGRNTFSGVRKEMVCVEQLRDRSGAPRVGSYGAKNNSSFNLKSGVGARSYRLTHFPNYKADNGRSLGPKRITRQKERNMEQWSGKGSKGSAHWNYSRNGTDAKWAFLFKRPMKSRLVELNNRKWVRREDPGGGTSYNRDSPNDVGGTYRQSNDGEGFERFSRSTEKLIDDSEVCVISDRSTQSFTSSFSFLDEGVSCPISNRWSVLDDSLLDDRGKIRMEPVSKGECVRSLEGERCEGGDDFLGSGSEEGGTGRAFRGCYTESEEGAAVSMGLEMVAYSREEESESLRPGCQHDEEMVRHLGWVQDIVDDGLIGNSVLHTPLAVREPDLLWDDGDKLTSGMPQEEVSKWVLKRVSGFGKFLGVSFDGYEDRTMKLFADIEEKWRKGTASDIKRGGNKTNKGERELKRLQCSINYEGSKRGGERGNGEVVKETKLSEVSREGAKEIWGNRWAEWVHLDAVGAAGGVWVLWDSRVVEKIEEEYGLFSVSCLFKNVMDGFQWVFTGVYGPVIDRHRGDLWDELSAMAYRWDAPWCVGGDFNVVRFPYERLGCNAVSRNMRRFSDFINEVGLVDPPLSGSNFTWFGDHGNRCMSRIDRFLFSTSWEEHFSNVVQFSLPRPISDHTPILLDSGGIRHGRTPFRFENMWLLTEGFTERVGEWWKSYLVAGKSSFILAKKLNLLKRDLRIWNSETFGRLEVQKAKVVDVIRHWDLEEQARALREEDRLLRDNAKEEFGDRVLTKDEEISSGIADFYESLFREEEVFRPRVDGTDFDSISGEDASWLERPFDEAEVVATLKALNGDKAPGPDGKF</sequence>
<evidence type="ECO:0000313" key="2">
    <source>
        <dbReference type="Proteomes" id="UP000828048"/>
    </source>
</evidence>